<sequence length="237" mass="25101">MSRVSADAEPPGAIEAVAVLGEEVRRRLYYAVRAAGRPVSRDEAATAVGISRKLAAFHLDKLTDVGLLRAHFDGIGRRGVGRKPKVYEPAEAAVQVSIPVRRHELLADILVHGLLAEDEHGGARSASLEAARRRGIDVGAAEREKVRPGRLGPERALALAEDVLARNGFEPGRPGRGCVRLHNCPFHPLATAAPELVCGLNHAFLSGMLDGLQAHAVDAVLAPAAGECCVELRHGDG</sequence>
<comment type="caution">
    <text evidence="1">The sequence shown here is derived from an EMBL/GenBank/DDBJ whole genome shotgun (WGS) entry which is preliminary data.</text>
</comment>
<dbReference type="InterPro" id="IPR036390">
    <property type="entry name" value="WH_DNA-bd_sf"/>
</dbReference>
<dbReference type="EMBL" id="BAABJO010000003">
    <property type="protein sequence ID" value="GAA5113436.1"/>
    <property type="molecule type" value="Genomic_DNA"/>
</dbReference>
<dbReference type="Gene3D" id="1.10.10.10">
    <property type="entry name" value="Winged helix-like DNA-binding domain superfamily/Winged helix DNA-binding domain"/>
    <property type="match status" value="1"/>
</dbReference>
<dbReference type="SUPFAM" id="SSF46785">
    <property type="entry name" value="Winged helix' DNA-binding domain"/>
    <property type="match status" value="1"/>
</dbReference>
<reference evidence="2" key="1">
    <citation type="journal article" date="2019" name="Int. J. Syst. Evol. Microbiol.">
        <title>The Global Catalogue of Microorganisms (GCM) 10K type strain sequencing project: providing services to taxonomists for standard genome sequencing and annotation.</title>
        <authorList>
            <consortium name="The Broad Institute Genomics Platform"/>
            <consortium name="The Broad Institute Genome Sequencing Center for Infectious Disease"/>
            <person name="Wu L."/>
            <person name="Ma J."/>
        </authorList>
    </citation>
    <scope>NUCLEOTIDE SEQUENCE [LARGE SCALE GENOMIC DNA]</scope>
    <source>
        <strain evidence="2">JCM 18302</strain>
    </source>
</reference>
<gene>
    <name evidence="1" type="ORF">GCM10023320_09030</name>
</gene>
<keyword evidence="2" id="KW-1185">Reference proteome</keyword>
<name>A0ABP9NBE4_9PSEU</name>
<dbReference type="InterPro" id="IPR011991">
    <property type="entry name" value="ArsR-like_HTH"/>
</dbReference>
<dbReference type="Proteomes" id="UP001500804">
    <property type="component" value="Unassembled WGS sequence"/>
</dbReference>
<organism evidence="1 2">
    <name type="scientific">Pseudonocardia adelaidensis</name>
    <dbReference type="NCBI Taxonomy" id="648754"/>
    <lineage>
        <taxon>Bacteria</taxon>
        <taxon>Bacillati</taxon>
        <taxon>Actinomycetota</taxon>
        <taxon>Actinomycetes</taxon>
        <taxon>Pseudonocardiales</taxon>
        <taxon>Pseudonocardiaceae</taxon>
        <taxon>Pseudonocardia</taxon>
    </lineage>
</organism>
<evidence type="ECO:0000313" key="1">
    <source>
        <dbReference type="EMBL" id="GAA5113436.1"/>
    </source>
</evidence>
<proteinExistence type="predicted"/>
<dbReference type="InterPro" id="IPR036388">
    <property type="entry name" value="WH-like_DNA-bd_sf"/>
</dbReference>
<accession>A0ABP9NBE4</accession>
<dbReference type="CDD" id="cd00090">
    <property type="entry name" value="HTH_ARSR"/>
    <property type="match status" value="1"/>
</dbReference>
<evidence type="ECO:0000313" key="2">
    <source>
        <dbReference type="Proteomes" id="UP001500804"/>
    </source>
</evidence>
<protein>
    <submittedName>
        <fullName evidence="1">Transcriptional regulator</fullName>
    </submittedName>
</protein>